<evidence type="ECO:0000313" key="1">
    <source>
        <dbReference type="EMBL" id="TFF34563.1"/>
    </source>
</evidence>
<dbReference type="OrthoDB" id="797704at2"/>
<dbReference type="Proteomes" id="UP000297540">
    <property type="component" value="Unassembled WGS sequence"/>
</dbReference>
<gene>
    <name evidence="1" type="ORF">E2R66_21685</name>
</gene>
<keyword evidence="2" id="KW-1185">Reference proteome</keyword>
<name>A0A4Y8S6B6_9SPHI</name>
<comment type="caution">
    <text evidence="1">The sequence shown here is derived from an EMBL/GenBank/DDBJ whole genome shotgun (WGS) entry which is preliminary data.</text>
</comment>
<sequence>MVPFNLQLELTNRLTTIAIEQLDQLADAAGFMRYQIRTFNDNSVIYVNIEDGPLPMEEIIGFSEEEVFLLDEVKAIAAAIRQYNSSRNLNFDQMAFDF</sequence>
<reference evidence="1 2" key="1">
    <citation type="journal article" date="2017" name="Int. J. Syst. Evol. Microbiol.">
        <title>Mucilaginibacterpsychrotolerans sp. nov., isolated from peatlands.</title>
        <authorList>
            <person name="Deng Y."/>
            <person name="Shen L."/>
            <person name="Xu B."/>
            <person name="Liu Y."/>
            <person name="Gu Z."/>
            <person name="Liu H."/>
            <person name="Zhou Y."/>
        </authorList>
    </citation>
    <scope>NUCLEOTIDE SEQUENCE [LARGE SCALE GENOMIC DNA]</scope>
    <source>
        <strain evidence="1 2">NH7-4</strain>
    </source>
</reference>
<dbReference type="EMBL" id="SOZE01000029">
    <property type="protein sequence ID" value="TFF34563.1"/>
    <property type="molecule type" value="Genomic_DNA"/>
</dbReference>
<organism evidence="1 2">
    <name type="scientific">Mucilaginibacter psychrotolerans</name>
    <dbReference type="NCBI Taxonomy" id="1524096"/>
    <lineage>
        <taxon>Bacteria</taxon>
        <taxon>Pseudomonadati</taxon>
        <taxon>Bacteroidota</taxon>
        <taxon>Sphingobacteriia</taxon>
        <taxon>Sphingobacteriales</taxon>
        <taxon>Sphingobacteriaceae</taxon>
        <taxon>Mucilaginibacter</taxon>
    </lineage>
</organism>
<accession>A0A4Y8S6B6</accession>
<proteinExistence type="predicted"/>
<dbReference type="AlphaFoldDB" id="A0A4Y8S6B6"/>
<dbReference type="RefSeq" id="WP_133234701.1">
    <property type="nucleotide sequence ID" value="NZ_SOZE01000029.1"/>
</dbReference>
<evidence type="ECO:0000313" key="2">
    <source>
        <dbReference type="Proteomes" id="UP000297540"/>
    </source>
</evidence>
<protein>
    <submittedName>
        <fullName evidence="1">Uncharacterized protein</fullName>
    </submittedName>
</protein>